<dbReference type="GO" id="GO:0016020">
    <property type="term" value="C:membrane"/>
    <property type="evidence" value="ECO:0007669"/>
    <property type="project" value="UniProtKB-SubCell"/>
</dbReference>
<organism evidence="9 10">
    <name type="scientific">Gottfriedia solisilvae</name>
    <dbReference type="NCBI Taxonomy" id="1516104"/>
    <lineage>
        <taxon>Bacteria</taxon>
        <taxon>Bacillati</taxon>
        <taxon>Bacillota</taxon>
        <taxon>Bacilli</taxon>
        <taxon>Bacillales</taxon>
        <taxon>Bacillaceae</taxon>
        <taxon>Gottfriedia</taxon>
    </lineage>
</organism>
<evidence type="ECO:0000313" key="10">
    <source>
        <dbReference type="Proteomes" id="UP000626244"/>
    </source>
</evidence>
<feature type="transmembrane region" description="Helical" evidence="8">
    <location>
        <begin position="216"/>
        <end position="237"/>
    </location>
</feature>
<feature type="transmembrane region" description="Helical" evidence="8">
    <location>
        <begin position="332"/>
        <end position="352"/>
    </location>
</feature>
<evidence type="ECO:0000256" key="2">
    <source>
        <dbReference type="ARBA" id="ARBA00007998"/>
    </source>
</evidence>
<proteinExistence type="inferred from homology"/>
<evidence type="ECO:0000256" key="3">
    <source>
        <dbReference type="ARBA" id="ARBA00022448"/>
    </source>
</evidence>
<comment type="similarity">
    <text evidence="2">Belongs to the amino acid-polyamine-organocation (APC) superfamily. Spore germination protein (SGP) (TC 2.A.3.9) family.</text>
</comment>
<feature type="transmembrane region" description="Helical" evidence="8">
    <location>
        <begin position="184"/>
        <end position="204"/>
    </location>
</feature>
<keyword evidence="7 8" id="KW-0472">Membrane</keyword>
<comment type="subcellular location">
    <subcellularLocation>
        <location evidence="1">Membrane</location>
        <topology evidence="1">Multi-pass membrane protein</topology>
    </subcellularLocation>
</comment>
<evidence type="ECO:0000256" key="8">
    <source>
        <dbReference type="SAM" id="Phobius"/>
    </source>
</evidence>
<evidence type="ECO:0000256" key="6">
    <source>
        <dbReference type="ARBA" id="ARBA00022989"/>
    </source>
</evidence>
<feature type="transmembrane region" description="Helical" evidence="8">
    <location>
        <begin position="114"/>
        <end position="131"/>
    </location>
</feature>
<feature type="transmembrane region" description="Helical" evidence="8">
    <location>
        <begin position="35"/>
        <end position="56"/>
    </location>
</feature>
<feature type="transmembrane region" description="Helical" evidence="8">
    <location>
        <begin position="143"/>
        <end position="164"/>
    </location>
</feature>
<feature type="transmembrane region" description="Helical" evidence="8">
    <location>
        <begin position="300"/>
        <end position="320"/>
    </location>
</feature>
<feature type="transmembrane region" description="Helical" evidence="8">
    <location>
        <begin position="77"/>
        <end position="94"/>
    </location>
</feature>
<dbReference type="Pfam" id="PF03845">
    <property type="entry name" value="Spore_permease"/>
    <property type="match status" value="1"/>
</dbReference>
<keyword evidence="4" id="KW-0309">Germination</keyword>
<feature type="transmembrane region" description="Helical" evidence="8">
    <location>
        <begin position="12"/>
        <end position="29"/>
    </location>
</feature>
<dbReference type="AlphaFoldDB" id="A0A8J3ANS1"/>
<dbReference type="EMBL" id="BMHB01000004">
    <property type="protein sequence ID" value="GGI17923.1"/>
    <property type="molecule type" value="Genomic_DNA"/>
</dbReference>
<keyword evidence="3" id="KW-0813">Transport</keyword>
<keyword evidence="5 8" id="KW-0812">Transmembrane</keyword>
<protein>
    <submittedName>
        <fullName evidence="9">Germination protein</fullName>
    </submittedName>
</protein>
<keyword evidence="10" id="KW-1185">Reference proteome</keyword>
<dbReference type="InterPro" id="IPR004761">
    <property type="entry name" value="Spore_GerAB"/>
</dbReference>
<name>A0A8J3ANS1_9BACI</name>
<evidence type="ECO:0000256" key="7">
    <source>
        <dbReference type="ARBA" id="ARBA00023136"/>
    </source>
</evidence>
<keyword evidence="6 8" id="KW-1133">Transmembrane helix</keyword>
<reference evidence="10" key="1">
    <citation type="journal article" date="2019" name="Int. J. Syst. Evol. Microbiol.">
        <title>The Global Catalogue of Microorganisms (GCM) 10K type strain sequencing project: providing services to taxonomists for standard genome sequencing and annotation.</title>
        <authorList>
            <consortium name="The Broad Institute Genomics Platform"/>
            <consortium name="The Broad Institute Genome Sequencing Center for Infectious Disease"/>
            <person name="Wu L."/>
            <person name="Ma J."/>
        </authorList>
    </citation>
    <scope>NUCLEOTIDE SEQUENCE [LARGE SCALE GENOMIC DNA]</scope>
    <source>
        <strain evidence="10">CGMCC 1.14993</strain>
    </source>
</reference>
<dbReference type="Proteomes" id="UP000626244">
    <property type="component" value="Unassembled WGS sequence"/>
</dbReference>
<dbReference type="PANTHER" id="PTHR34975:SF2">
    <property type="entry name" value="SPORE GERMINATION PROTEIN A2"/>
    <property type="match status" value="1"/>
</dbReference>
<dbReference type="PANTHER" id="PTHR34975">
    <property type="entry name" value="SPORE GERMINATION PROTEIN A2"/>
    <property type="match status" value="1"/>
</dbReference>
<sequence length="361" mass="40732">MNKFNLTPASFLVYGISVGTSTLIPFNFLDHAQDQGIATIAGGLWSVVLFYIYTSLLRYGNSEGDFLDLIKNTFSKNLSYIFLIFYSLFIWLAISKDLAIVWKTISTVILTKHSPTFVAFLFVLHIFLICTQGGIKSILQLSVFYASVCFVINIIILIMSMNNIEYTNFLPFFYKGVHPFIREFATISGNSSSEIFLLLFIPEVCKEMRTDIKRFLFPLIFIVATNLIKYTVSLGLLGEYLKYVPTAPGGAAAGVLTIGTAQIRIEPLVILAWFITAIIKISVEYYILSNLAARMVKNSNMNTFLFPIGIIACCTSLIIFKNQIEVINFTRTYAIYGTLFQFLIPLFFLISLKFKRIPAIS</sequence>
<accession>A0A8J3ANS1</accession>
<evidence type="ECO:0000256" key="1">
    <source>
        <dbReference type="ARBA" id="ARBA00004141"/>
    </source>
</evidence>
<evidence type="ECO:0000313" key="9">
    <source>
        <dbReference type="EMBL" id="GGI17923.1"/>
    </source>
</evidence>
<gene>
    <name evidence="9" type="ORF">GCM10007380_40360</name>
</gene>
<dbReference type="GO" id="GO:0009847">
    <property type="term" value="P:spore germination"/>
    <property type="evidence" value="ECO:0007669"/>
    <property type="project" value="InterPro"/>
</dbReference>
<evidence type="ECO:0000256" key="4">
    <source>
        <dbReference type="ARBA" id="ARBA00022544"/>
    </source>
</evidence>
<evidence type="ECO:0000256" key="5">
    <source>
        <dbReference type="ARBA" id="ARBA00022692"/>
    </source>
</evidence>
<feature type="transmembrane region" description="Helical" evidence="8">
    <location>
        <begin position="268"/>
        <end position="288"/>
    </location>
</feature>
<dbReference type="OrthoDB" id="2078716at2"/>
<comment type="caution">
    <text evidence="9">The sequence shown here is derived from an EMBL/GenBank/DDBJ whole genome shotgun (WGS) entry which is preliminary data.</text>
</comment>
<dbReference type="RefSeq" id="WP_158093311.1">
    <property type="nucleotide sequence ID" value="NZ_BMHB01000004.1"/>
</dbReference>